<dbReference type="Gene3D" id="4.10.60.10">
    <property type="entry name" value="Zinc finger, CCHC-type"/>
    <property type="match status" value="1"/>
</dbReference>
<feature type="domain" description="CCHC-type" evidence="2">
    <location>
        <begin position="21"/>
        <end position="35"/>
    </location>
</feature>
<dbReference type="AlphaFoldDB" id="A0A7K5UW05"/>
<evidence type="ECO:0000313" key="3">
    <source>
        <dbReference type="EMBL" id="NWU20071.1"/>
    </source>
</evidence>
<evidence type="ECO:0000256" key="1">
    <source>
        <dbReference type="PROSITE-ProRule" id="PRU00047"/>
    </source>
</evidence>
<accession>A0A7K5UW05</accession>
<comment type="caution">
    <text evidence="3">The sequence shown here is derived from an EMBL/GenBank/DDBJ whole genome shotgun (WGS) entry which is preliminary data.</text>
</comment>
<dbReference type="Proteomes" id="UP000584415">
    <property type="component" value="Unassembled WGS sequence"/>
</dbReference>
<proteinExistence type="predicted"/>
<organism evidence="3 4">
    <name type="scientific">Platysteira castanea</name>
    <dbReference type="NCBI Taxonomy" id="1160851"/>
    <lineage>
        <taxon>Eukaryota</taxon>
        <taxon>Metazoa</taxon>
        <taxon>Chordata</taxon>
        <taxon>Craniata</taxon>
        <taxon>Vertebrata</taxon>
        <taxon>Euteleostomi</taxon>
        <taxon>Archelosauria</taxon>
        <taxon>Archosauria</taxon>
        <taxon>Dinosauria</taxon>
        <taxon>Saurischia</taxon>
        <taxon>Theropoda</taxon>
        <taxon>Coelurosauria</taxon>
        <taxon>Aves</taxon>
        <taxon>Neognathae</taxon>
        <taxon>Neoaves</taxon>
        <taxon>Telluraves</taxon>
        <taxon>Australaves</taxon>
        <taxon>Passeriformes</taxon>
        <taxon>Corvoidea</taxon>
        <taxon>Platysteiridae</taxon>
        <taxon>Platysteira</taxon>
    </lineage>
</organism>
<dbReference type="SUPFAM" id="SSF57756">
    <property type="entry name" value="Retrovirus zinc finger-like domains"/>
    <property type="match status" value="2"/>
</dbReference>
<keyword evidence="1" id="KW-0862">Zinc</keyword>
<protein>
    <submittedName>
        <fullName evidence="3">POK9 protein</fullName>
    </submittedName>
</protein>
<evidence type="ECO:0000259" key="2">
    <source>
        <dbReference type="PROSITE" id="PS50158"/>
    </source>
</evidence>
<gene>
    <name evidence="3" type="primary">Ervk9_0</name>
    <name evidence="3" type="ORF">DYACAS_R15580</name>
</gene>
<dbReference type="Pfam" id="PF14787">
    <property type="entry name" value="zf-CCHC_5"/>
    <property type="match status" value="1"/>
</dbReference>
<name>A0A7K5UW05_9CORV</name>
<dbReference type="InterPro" id="IPR001878">
    <property type="entry name" value="Znf_CCHC"/>
</dbReference>
<dbReference type="EMBL" id="VYXC01001349">
    <property type="protein sequence ID" value="NWU20071.1"/>
    <property type="molecule type" value="Genomic_DNA"/>
</dbReference>
<dbReference type="PANTHER" id="PTHR40389">
    <property type="entry name" value="ENDOGENOUS RETROVIRUS GROUP K MEMBER 24 GAG POLYPROTEIN-RELATED"/>
    <property type="match status" value="1"/>
</dbReference>
<keyword evidence="1" id="KW-0479">Metal-binding</keyword>
<reference evidence="3 4" key="1">
    <citation type="submission" date="2019-09" db="EMBL/GenBank/DDBJ databases">
        <title>Bird 10,000 Genomes (B10K) Project - Family phase.</title>
        <authorList>
            <person name="Zhang G."/>
        </authorList>
    </citation>
    <scope>NUCLEOTIDE SEQUENCE [LARGE SCALE GENOMIC DNA]</scope>
    <source>
        <strain evidence="3">B10K-DU-001-71</strain>
        <tissue evidence="3">Muscle</tissue>
    </source>
</reference>
<keyword evidence="1" id="KW-0863">Zinc-finger</keyword>
<dbReference type="GO" id="GO:0008270">
    <property type="term" value="F:zinc ion binding"/>
    <property type="evidence" value="ECO:0007669"/>
    <property type="project" value="UniProtKB-KW"/>
</dbReference>
<dbReference type="InterPro" id="IPR050195">
    <property type="entry name" value="Primate_lentivir_Gag_pol-like"/>
</dbReference>
<dbReference type="InterPro" id="IPR036875">
    <property type="entry name" value="Znf_CCHC_sf"/>
</dbReference>
<feature type="non-terminal residue" evidence="3">
    <location>
        <position position="1"/>
    </location>
</feature>
<feature type="non-terminal residue" evidence="3">
    <location>
        <position position="107"/>
    </location>
</feature>
<keyword evidence="4" id="KW-1185">Reference proteome</keyword>
<dbReference type="GO" id="GO:0003676">
    <property type="term" value="F:nucleic acid binding"/>
    <property type="evidence" value="ECO:0007669"/>
    <property type="project" value="InterPro"/>
</dbReference>
<dbReference type="PROSITE" id="PS50158">
    <property type="entry name" value="ZF_CCHC"/>
    <property type="match status" value="1"/>
</dbReference>
<sequence length="107" mass="11631">MAAAFAHVKGTPSTAAASGVCFSCGKPGHLKKNCPTLKKNKPKSTPLCSRCRRGPHSANQCHSKYDSEGRLLQGRQGNWNQSVGWRRRALTQMSQPPMLMPAPQMPS</sequence>
<dbReference type="Pfam" id="PF00098">
    <property type="entry name" value="zf-CCHC"/>
    <property type="match status" value="1"/>
</dbReference>
<dbReference type="PANTHER" id="PTHR40389:SF3">
    <property type="entry name" value="IGE-BINDING PROTEIN"/>
    <property type="match status" value="1"/>
</dbReference>
<dbReference type="SMART" id="SM00343">
    <property type="entry name" value="ZnF_C2HC"/>
    <property type="match status" value="2"/>
</dbReference>
<evidence type="ECO:0000313" key="4">
    <source>
        <dbReference type="Proteomes" id="UP000584415"/>
    </source>
</evidence>